<evidence type="ECO:0000313" key="1">
    <source>
        <dbReference type="EMBL" id="AUN99531.1"/>
    </source>
</evidence>
<name>A0A2K9NVI8_BACTC</name>
<dbReference type="EMBL" id="CP025704">
    <property type="protein sequence ID" value="AUN99531.1"/>
    <property type="molecule type" value="Genomic_DNA"/>
</dbReference>
<reference evidence="1 2" key="1">
    <citation type="submission" date="2018-01" db="EMBL/GenBank/DDBJ databases">
        <title>Complete genome sequence of Bacteriovorax stolpii DSM12778.</title>
        <authorList>
            <person name="Tang B."/>
            <person name="Chang J."/>
        </authorList>
    </citation>
    <scope>NUCLEOTIDE SEQUENCE [LARGE SCALE GENOMIC DNA]</scope>
    <source>
        <strain evidence="1 2">DSM 12778</strain>
    </source>
</reference>
<gene>
    <name evidence="1" type="ORF">C0V70_15750</name>
</gene>
<organism evidence="1 2">
    <name type="scientific">Bacteriovorax stolpii</name>
    <name type="common">Bdellovibrio stolpii</name>
    <dbReference type="NCBI Taxonomy" id="960"/>
    <lineage>
        <taxon>Bacteria</taxon>
        <taxon>Pseudomonadati</taxon>
        <taxon>Bdellovibrionota</taxon>
        <taxon>Bacteriovoracia</taxon>
        <taxon>Bacteriovoracales</taxon>
        <taxon>Bacteriovoracaceae</taxon>
        <taxon>Bacteriovorax</taxon>
    </lineage>
</organism>
<proteinExistence type="predicted"/>
<protein>
    <submittedName>
        <fullName evidence="1">Uncharacterized protein</fullName>
    </submittedName>
</protein>
<sequence length="113" mass="12641">MKMLLATFFLSFNAQAMEIYILNTQIGATTFKDLLIMENGKGSLTVPGQFTTPLLNYERQEKSMSFNFSTTENGAPLKGSYLLHSEDEFKSLKGELMIGSDHFPITGGRVYVE</sequence>
<accession>A0A2K9NVI8</accession>
<dbReference type="RefSeq" id="WP_102244822.1">
    <property type="nucleotide sequence ID" value="NZ_CP025704.1"/>
</dbReference>
<dbReference type="KEGG" id="bsto:C0V70_15750"/>
<dbReference type="Proteomes" id="UP000235584">
    <property type="component" value="Chromosome"/>
</dbReference>
<keyword evidence="2" id="KW-1185">Reference proteome</keyword>
<evidence type="ECO:0000313" key="2">
    <source>
        <dbReference type="Proteomes" id="UP000235584"/>
    </source>
</evidence>
<dbReference type="AlphaFoldDB" id="A0A2K9NVI8"/>